<proteinExistence type="predicted"/>
<name>A0A242U8C1_ACIPI</name>
<dbReference type="EMBL" id="NGIR01000010">
    <property type="protein sequence ID" value="OTU29981.1"/>
    <property type="molecule type" value="Genomic_DNA"/>
</dbReference>
<gene>
    <name evidence="2" type="ORF">CAT59_02140</name>
</gene>
<comment type="caution">
    <text evidence="2">The sequence shown here is derived from an EMBL/GenBank/DDBJ whole genome shotgun (WGS) entry which is preliminary data.</text>
</comment>
<evidence type="ECO:0008006" key="4">
    <source>
        <dbReference type="Google" id="ProtNLM"/>
    </source>
</evidence>
<accession>A0A242U8C1</accession>
<evidence type="ECO:0000256" key="1">
    <source>
        <dbReference type="SAM" id="MobiDB-lite"/>
    </source>
</evidence>
<dbReference type="PROSITE" id="PS51257">
    <property type="entry name" value="PROKAR_LIPOPROTEIN"/>
    <property type="match status" value="1"/>
</dbReference>
<dbReference type="Proteomes" id="UP000195162">
    <property type="component" value="Unassembled WGS sequence"/>
</dbReference>
<dbReference type="AlphaFoldDB" id="A0A242U8C1"/>
<feature type="region of interest" description="Disordered" evidence="1">
    <location>
        <begin position="133"/>
        <end position="163"/>
    </location>
</feature>
<evidence type="ECO:0000313" key="2">
    <source>
        <dbReference type="EMBL" id="OTU29981.1"/>
    </source>
</evidence>
<protein>
    <recommendedName>
        <fullName evidence="4">Lipoprotein</fullName>
    </recommendedName>
</protein>
<evidence type="ECO:0000313" key="3">
    <source>
        <dbReference type="Proteomes" id="UP000195162"/>
    </source>
</evidence>
<organism evidence="2 3">
    <name type="scientific">Acinetobacter pittii</name>
    <name type="common">Acinetobacter genomosp. 3</name>
    <dbReference type="NCBI Taxonomy" id="48296"/>
    <lineage>
        <taxon>Bacteria</taxon>
        <taxon>Pseudomonadati</taxon>
        <taxon>Pseudomonadota</taxon>
        <taxon>Gammaproteobacteria</taxon>
        <taxon>Moraxellales</taxon>
        <taxon>Moraxellaceae</taxon>
        <taxon>Acinetobacter</taxon>
        <taxon>Acinetobacter calcoaceticus/baumannii complex</taxon>
    </lineage>
</organism>
<sequence>MFNRQFDMFKAKIRLVYIAMISAGIFTLQGCDNGNQSAEKKVEIKPAPKLTNDATVYAKKAWTLINTVEHLVYEKQLSQIDDKVRKPLRQLSTDWRINVKMTDSVTEGKYALCRKALTSLDVWARETLENNSSVAQKQADYERDKQQCKEAIENPNLGNTSPK</sequence>
<feature type="compositionally biased region" description="Basic and acidic residues" evidence="1">
    <location>
        <begin position="139"/>
        <end position="152"/>
    </location>
</feature>
<reference evidence="2 3" key="1">
    <citation type="submission" date="2017-05" db="EMBL/GenBank/DDBJ databases">
        <authorList>
            <person name="Song R."/>
            <person name="Chenine A.L."/>
            <person name="Ruprecht R.M."/>
        </authorList>
    </citation>
    <scope>NUCLEOTIDE SEQUENCE [LARGE SCALE GENOMIC DNA]</scope>
    <source>
        <strain evidence="2 3">ARLG1955</strain>
    </source>
</reference>